<dbReference type="Pfam" id="PF04073">
    <property type="entry name" value="tRNA_edit"/>
    <property type="match status" value="1"/>
</dbReference>
<comment type="caution">
    <text evidence="2">The sequence shown here is derived from an EMBL/GenBank/DDBJ whole genome shotgun (WGS) entry which is preliminary data.</text>
</comment>
<dbReference type="InterPro" id="IPR007214">
    <property type="entry name" value="YbaK/aa-tRNA-synth-assoc-dom"/>
</dbReference>
<dbReference type="PANTHER" id="PTHR30411:SF1">
    <property type="entry name" value="CYTOPLASMIC PROTEIN"/>
    <property type="match status" value="1"/>
</dbReference>
<evidence type="ECO:0000313" key="3">
    <source>
        <dbReference type="Proteomes" id="UP000177941"/>
    </source>
</evidence>
<name>A0A1G1XAE4_9BACT</name>
<proteinExistence type="predicted"/>
<reference evidence="2 3" key="1">
    <citation type="journal article" date="2016" name="Nat. Commun.">
        <title>Thousands of microbial genomes shed light on interconnected biogeochemical processes in an aquifer system.</title>
        <authorList>
            <person name="Anantharaman K."/>
            <person name="Brown C.T."/>
            <person name="Hug L.A."/>
            <person name="Sharon I."/>
            <person name="Castelle C.J."/>
            <person name="Probst A.J."/>
            <person name="Thomas B.C."/>
            <person name="Singh A."/>
            <person name="Wilkins M.J."/>
            <person name="Karaoz U."/>
            <person name="Brodie E.L."/>
            <person name="Williams K.H."/>
            <person name="Hubbard S.S."/>
            <person name="Banfield J.F."/>
        </authorList>
    </citation>
    <scope>NUCLEOTIDE SEQUENCE [LARGE SCALE GENOMIC DNA]</scope>
</reference>
<dbReference type="AlphaFoldDB" id="A0A1G1XAE4"/>
<dbReference type="Proteomes" id="UP000177941">
    <property type="component" value="Unassembled WGS sequence"/>
</dbReference>
<accession>A0A1G1XAE4</accession>
<dbReference type="CDD" id="cd04332">
    <property type="entry name" value="YbaK_like"/>
    <property type="match status" value="1"/>
</dbReference>
<feature type="domain" description="YbaK/aminoacyl-tRNA synthetase-associated" evidence="1">
    <location>
        <begin position="32"/>
        <end position="150"/>
    </location>
</feature>
<protein>
    <recommendedName>
        <fullName evidence="1">YbaK/aminoacyl-tRNA synthetase-associated domain-containing protein</fullName>
    </recommendedName>
</protein>
<dbReference type="InterPro" id="IPR036754">
    <property type="entry name" value="YbaK/aa-tRNA-synt-asso_dom_sf"/>
</dbReference>
<evidence type="ECO:0000259" key="1">
    <source>
        <dbReference type="Pfam" id="PF04073"/>
    </source>
</evidence>
<gene>
    <name evidence="2" type="ORF">A3E36_02250</name>
</gene>
<evidence type="ECO:0000313" key="2">
    <source>
        <dbReference type="EMBL" id="OGY36914.1"/>
    </source>
</evidence>
<dbReference type="GO" id="GO:0002161">
    <property type="term" value="F:aminoacyl-tRNA deacylase activity"/>
    <property type="evidence" value="ECO:0007669"/>
    <property type="project" value="InterPro"/>
</dbReference>
<dbReference type="Gene3D" id="3.90.960.10">
    <property type="entry name" value="YbaK/aminoacyl-tRNA synthetase-associated domain"/>
    <property type="match status" value="1"/>
</dbReference>
<dbReference type="PANTHER" id="PTHR30411">
    <property type="entry name" value="CYTOPLASMIC PROTEIN"/>
    <property type="match status" value="1"/>
</dbReference>
<organism evidence="2 3">
    <name type="scientific">Candidatus Andersenbacteria bacterium RIFCSPHIGHO2_12_FULL_45_11b</name>
    <dbReference type="NCBI Taxonomy" id="1797282"/>
    <lineage>
        <taxon>Bacteria</taxon>
        <taxon>Candidatus Anderseniibacteriota</taxon>
    </lineage>
</organism>
<dbReference type="SUPFAM" id="SSF55826">
    <property type="entry name" value="YbaK/ProRS associated domain"/>
    <property type="match status" value="1"/>
</dbReference>
<sequence>MNVDLAQKEDLVRQIARSAGIEYVIITHKQGGSTTADAENALQESSERILKTLVLIDERAKKSVGIIIRGDKRLSMQKLKKLTGLKKLKFASAEQVEAITGFSLGGVPPVAVIRCDIAIVSTDVLLMDYVIGAGGHPYCGMKFSPNELRKIPKILEVSVSI</sequence>
<dbReference type="EMBL" id="MHHS01000028">
    <property type="protein sequence ID" value="OGY36914.1"/>
    <property type="molecule type" value="Genomic_DNA"/>
</dbReference>